<sequence length="320" mass="35820">MLFAASPIRKAAYRTLRHVKTLSAGATGASRRTQFPGDTNTVPPIDTLSTAHANTANGRFWPPSATPPIRKAVLRNSQHVKPSTAGAKGAIKTTPQDTLEQATKPLLNYTYEAHPQPLNCTTYASTRLIALERDHPLHIRTQRRLAEFDPKILHWAVHVPVEVNKKAIVRSWVKRRVREAFGAELKGRGWDLEGRVVQGGEAKEALKGALCVRIGKESAAEVLKASGEEVQRQCGLVLGRLVGQMKRKGRVNVDKAGEPRRVWDEQWTDHRDSREHSTKAVRDEISKHPRTDRGVRRARSDGFLNPGVDRSQRDGDQMWW</sequence>
<reference evidence="2" key="1">
    <citation type="submission" date="2023-04" db="EMBL/GenBank/DDBJ databases">
        <title>Black Yeasts Isolated from many extreme environments.</title>
        <authorList>
            <person name="Coleine C."/>
            <person name="Stajich J.E."/>
            <person name="Selbmann L."/>
        </authorList>
    </citation>
    <scope>NUCLEOTIDE SEQUENCE</scope>
    <source>
        <strain evidence="2">CCFEE 5312</strain>
    </source>
</reference>
<protein>
    <submittedName>
        <fullName evidence="2">Uncharacterized protein</fullName>
    </submittedName>
</protein>
<dbReference type="AlphaFoldDB" id="A0AAJ0LVM2"/>
<evidence type="ECO:0000313" key="2">
    <source>
        <dbReference type="EMBL" id="KAK3057043.1"/>
    </source>
</evidence>
<evidence type="ECO:0000256" key="1">
    <source>
        <dbReference type="SAM" id="MobiDB-lite"/>
    </source>
</evidence>
<feature type="compositionally biased region" description="Basic and acidic residues" evidence="1">
    <location>
        <begin position="310"/>
        <end position="320"/>
    </location>
</feature>
<organism evidence="2 3">
    <name type="scientific">Extremus antarcticus</name>
    <dbReference type="NCBI Taxonomy" id="702011"/>
    <lineage>
        <taxon>Eukaryota</taxon>
        <taxon>Fungi</taxon>
        <taxon>Dikarya</taxon>
        <taxon>Ascomycota</taxon>
        <taxon>Pezizomycotina</taxon>
        <taxon>Dothideomycetes</taxon>
        <taxon>Dothideomycetidae</taxon>
        <taxon>Mycosphaerellales</taxon>
        <taxon>Extremaceae</taxon>
        <taxon>Extremus</taxon>
    </lineage>
</organism>
<dbReference type="EMBL" id="JAWDJX010000004">
    <property type="protein sequence ID" value="KAK3057043.1"/>
    <property type="molecule type" value="Genomic_DNA"/>
</dbReference>
<keyword evidence="3" id="KW-1185">Reference proteome</keyword>
<name>A0AAJ0LVM2_9PEZI</name>
<evidence type="ECO:0000313" key="3">
    <source>
        <dbReference type="Proteomes" id="UP001271007"/>
    </source>
</evidence>
<accession>A0AAJ0LVM2</accession>
<feature type="compositionally biased region" description="Basic and acidic residues" evidence="1">
    <location>
        <begin position="267"/>
        <end position="300"/>
    </location>
</feature>
<comment type="caution">
    <text evidence="2">The sequence shown here is derived from an EMBL/GenBank/DDBJ whole genome shotgun (WGS) entry which is preliminary data.</text>
</comment>
<proteinExistence type="predicted"/>
<dbReference type="Proteomes" id="UP001271007">
    <property type="component" value="Unassembled WGS sequence"/>
</dbReference>
<feature type="region of interest" description="Disordered" evidence="1">
    <location>
        <begin position="267"/>
        <end position="320"/>
    </location>
</feature>
<gene>
    <name evidence="2" type="ORF">LTR09_002081</name>
</gene>